<dbReference type="EMBL" id="KZ360408">
    <property type="protein sequence ID" value="PIO58654.1"/>
    <property type="molecule type" value="Genomic_DNA"/>
</dbReference>
<dbReference type="PANTHER" id="PTHR19143:SF444">
    <property type="entry name" value="PROTEIN SCABROUS"/>
    <property type="match status" value="1"/>
</dbReference>
<dbReference type="Pfam" id="PF00147">
    <property type="entry name" value="Fibrinogen_C"/>
    <property type="match status" value="1"/>
</dbReference>
<evidence type="ECO:0000313" key="3">
    <source>
        <dbReference type="EMBL" id="PIO58654.1"/>
    </source>
</evidence>
<accession>A0A2G9TKX4</accession>
<protein>
    <recommendedName>
        <fullName evidence="2">Fibrinogen C-terminal domain-containing protein</fullName>
    </recommendedName>
</protein>
<dbReference type="Gene3D" id="3.90.215.10">
    <property type="entry name" value="Gamma Fibrinogen, chain A, domain 1"/>
    <property type="match status" value="1"/>
</dbReference>
<feature type="non-terminal residue" evidence="3">
    <location>
        <position position="1"/>
    </location>
</feature>
<proteinExistence type="predicted"/>
<dbReference type="InterPro" id="IPR002181">
    <property type="entry name" value="Fibrinogen_a/b/g_C_dom"/>
</dbReference>
<evidence type="ECO:0000256" key="1">
    <source>
        <dbReference type="SAM" id="MobiDB-lite"/>
    </source>
</evidence>
<dbReference type="SUPFAM" id="SSF56496">
    <property type="entry name" value="Fibrinogen C-terminal domain-like"/>
    <property type="match status" value="1"/>
</dbReference>
<feature type="region of interest" description="Disordered" evidence="1">
    <location>
        <begin position="1"/>
        <end position="37"/>
    </location>
</feature>
<dbReference type="InterPro" id="IPR014716">
    <property type="entry name" value="Fibrinogen_a/b/g_C_1"/>
</dbReference>
<evidence type="ECO:0000259" key="2">
    <source>
        <dbReference type="PROSITE" id="PS51406"/>
    </source>
</evidence>
<feature type="compositionally biased region" description="Low complexity" evidence="1">
    <location>
        <begin position="20"/>
        <end position="31"/>
    </location>
</feature>
<sequence length="155" mass="16810">LTVAWTTTDAVAPTPPPPTTTMTTPAVPTTTQGSRRKVSIVPQGDVNQPKTCDEFKDRTDAVKTIYINGGKVDVYCQYGTSGAYTVIQSRGSNDGTSFNHEVEVYKKPFGIPGKGNNFWLGLDNMVALTSQGKYDLLIEVCCAGINSVQFYKNFS</sequence>
<dbReference type="OrthoDB" id="7952570at2759"/>
<feature type="domain" description="Fibrinogen C-terminal" evidence="2">
    <location>
        <begin position="43"/>
        <end position="155"/>
    </location>
</feature>
<feature type="non-terminal residue" evidence="3">
    <location>
        <position position="155"/>
    </location>
</feature>
<keyword evidence="4" id="KW-1185">Reference proteome</keyword>
<dbReference type="GO" id="GO:0005615">
    <property type="term" value="C:extracellular space"/>
    <property type="evidence" value="ECO:0007669"/>
    <property type="project" value="TreeGrafter"/>
</dbReference>
<reference evidence="3 4" key="1">
    <citation type="submission" date="2015-09" db="EMBL/GenBank/DDBJ databases">
        <title>Draft genome of the parasitic nematode Teladorsagia circumcincta isolate WARC Sus (inbred).</title>
        <authorList>
            <person name="Mitreva M."/>
        </authorList>
    </citation>
    <scope>NUCLEOTIDE SEQUENCE [LARGE SCALE GENOMIC DNA]</scope>
    <source>
        <strain evidence="3 4">S</strain>
    </source>
</reference>
<evidence type="ECO:0000313" key="4">
    <source>
        <dbReference type="Proteomes" id="UP000230423"/>
    </source>
</evidence>
<dbReference type="InterPro" id="IPR036056">
    <property type="entry name" value="Fibrinogen-like_C"/>
</dbReference>
<organism evidence="3 4">
    <name type="scientific">Teladorsagia circumcincta</name>
    <name type="common">Brown stomach worm</name>
    <name type="synonym">Ostertagia circumcincta</name>
    <dbReference type="NCBI Taxonomy" id="45464"/>
    <lineage>
        <taxon>Eukaryota</taxon>
        <taxon>Metazoa</taxon>
        <taxon>Ecdysozoa</taxon>
        <taxon>Nematoda</taxon>
        <taxon>Chromadorea</taxon>
        <taxon>Rhabditida</taxon>
        <taxon>Rhabditina</taxon>
        <taxon>Rhabditomorpha</taxon>
        <taxon>Strongyloidea</taxon>
        <taxon>Trichostrongylidae</taxon>
        <taxon>Teladorsagia</taxon>
    </lineage>
</organism>
<gene>
    <name evidence="3" type="ORF">TELCIR_19906</name>
</gene>
<dbReference type="PROSITE" id="PS51406">
    <property type="entry name" value="FIBRINOGEN_C_2"/>
    <property type="match status" value="1"/>
</dbReference>
<feature type="compositionally biased region" description="Low complexity" evidence="1">
    <location>
        <begin position="1"/>
        <end position="12"/>
    </location>
</feature>
<dbReference type="Proteomes" id="UP000230423">
    <property type="component" value="Unassembled WGS sequence"/>
</dbReference>
<dbReference type="SMART" id="SM00186">
    <property type="entry name" value="FBG"/>
    <property type="match status" value="1"/>
</dbReference>
<dbReference type="AlphaFoldDB" id="A0A2G9TKX4"/>
<dbReference type="PANTHER" id="PTHR19143">
    <property type="entry name" value="FIBRINOGEN/TENASCIN/ANGIOPOEITIN"/>
    <property type="match status" value="1"/>
</dbReference>
<dbReference type="InterPro" id="IPR050373">
    <property type="entry name" value="Fibrinogen_C-term_domain"/>
</dbReference>
<name>A0A2G9TKX4_TELCI</name>